<reference evidence="1 2" key="1">
    <citation type="submission" date="2014-11" db="EMBL/GenBank/DDBJ databases">
        <title>Genome sequencing of Pantoea rodasii ND03.</title>
        <authorList>
            <person name="Muhamad Yunos N.Y."/>
            <person name="Chan K.-G."/>
        </authorList>
    </citation>
    <scope>NUCLEOTIDE SEQUENCE [LARGE SCALE GENOMIC DNA]</scope>
    <source>
        <strain evidence="1 2">ND03</strain>
    </source>
</reference>
<evidence type="ECO:0000313" key="1">
    <source>
        <dbReference type="EMBL" id="KHJ66013.1"/>
    </source>
</evidence>
<gene>
    <name evidence="1" type="ORF">QU24_21580</name>
</gene>
<organism evidence="1 2">
    <name type="scientific">Pantoea rodasii</name>
    <dbReference type="NCBI Taxonomy" id="1076549"/>
    <lineage>
        <taxon>Bacteria</taxon>
        <taxon>Pseudomonadati</taxon>
        <taxon>Pseudomonadota</taxon>
        <taxon>Gammaproteobacteria</taxon>
        <taxon>Enterobacterales</taxon>
        <taxon>Erwiniaceae</taxon>
        <taxon>Pantoea</taxon>
    </lineage>
</organism>
<comment type="caution">
    <text evidence="1">The sequence shown here is derived from an EMBL/GenBank/DDBJ whole genome shotgun (WGS) entry which is preliminary data.</text>
</comment>
<evidence type="ECO:0000313" key="2">
    <source>
        <dbReference type="Proteomes" id="UP000030853"/>
    </source>
</evidence>
<dbReference type="Proteomes" id="UP000030853">
    <property type="component" value="Unassembled WGS sequence"/>
</dbReference>
<proteinExistence type="predicted"/>
<dbReference type="RefSeq" id="WP_039335390.1">
    <property type="nucleotide sequence ID" value="NZ_JTJJ01000097.1"/>
</dbReference>
<evidence type="ECO:0008006" key="3">
    <source>
        <dbReference type="Google" id="ProtNLM"/>
    </source>
</evidence>
<dbReference type="AlphaFoldDB" id="A0A0B1QYZ0"/>
<accession>A0A0B1QYZ0</accession>
<name>A0A0B1QYZ0_9GAMM</name>
<dbReference type="EMBL" id="JTJJ01000097">
    <property type="protein sequence ID" value="KHJ66013.1"/>
    <property type="molecule type" value="Genomic_DNA"/>
</dbReference>
<sequence length="398" mass="46280">MINYILHFPKELTTKIRNEFCTTVMINLERLRENCRVNDAENFGSLSKLSSRKNILRIIFCKPSRFKELIEEVFVSLPVIADRYNPKRIFANGNFNYELLELHASSTRAKEIHSVVKSSLSAELLRLHRDFDSYICSDLNRKLNATNSIGNTKKILLRVKLLASGEGRLTKEEKTLYPSWVQEFYGAFDYELLSRDYGYNLVASSQLSVCPYCNAEEIPLILGAKKTHRPALDHFLPRSKYPFLGISIYNLIPAGNICNTSFKSDIDFLDGYLNPLVSGVEHKSLFNFEFNALLNLVDIRLKKIQAFEKNKNIFELEARYCSPYYEEVYLDIRTNYKILKDLNKNEVDISKDKFLINQFFKMNGSCNKTQNLKFRKEALRHVIFNHKLVNTQEIEVVE</sequence>
<protein>
    <recommendedName>
        <fullName evidence="3">HNH nuclease domain-containing protein</fullName>
    </recommendedName>
</protein>